<evidence type="ECO:0000313" key="3">
    <source>
        <dbReference type="Proteomes" id="UP001325248"/>
    </source>
</evidence>
<reference evidence="2" key="1">
    <citation type="submission" date="2023-10" db="EMBL/GenBank/DDBJ databases">
        <title>Genome sequence of Blautia coccoides DSM 935.</title>
        <authorList>
            <person name="Boeer T."/>
            <person name="Bengelsdorf F.R."/>
            <person name="Daniel R."/>
            <person name="Poehlein A."/>
        </authorList>
    </citation>
    <scope>NUCLEOTIDE SEQUENCE [LARGE SCALE GENOMIC DNA]</scope>
    <source>
        <strain evidence="2">DSM 935</strain>
    </source>
</reference>
<name>A0ABZ0UDW3_9FIRM</name>
<dbReference type="InterPro" id="IPR025736">
    <property type="entry name" value="PucR_C-HTH_dom"/>
</dbReference>
<evidence type="ECO:0000259" key="1">
    <source>
        <dbReference type="Pfam" id="PF13556"/>
    </source>
</evidence>
<dbReference type="EMBL" id="CP136422">
    <property type="protein sequence ID" value="WPX74280.1"/>
    <property type="molecule type" value="Genomic_DNA"/>
</dbReference>
<feature type="domain" description="PucR C-terminal helix-turn-helix" evidence="1">
    <location>
        <begin position="420"/>
        <end position="476"/>
    </location>
</feature>
<dbReference type="Gene3D" id="1.10.10.2840">
    <property type="entry name" value="PucR C-terminal helix-turn-helix domain"/>
    <property type="match status" value="1"/>
</dbReference>
<protein>
    <recommendedName>
        <fullName evidence="1">PucR C-terminal helix-turn-helix domain-containing protein</fullName>
    </recommendedName>
</protein>
<accession>A0ABZ0UDW3</accession>
<dbReference type="InterPro" id="IPR051448">
    <property type="entry name" value="CdaR-like_regulators"/>
</dbReference>
<keyword evidence="3" id="KW-1185">Reference proteome</keyword>
<dbReference type="PANTHER" id="PTHR33744">
    <property type="entry name" value="CARBOHYDRATE DIACID REGULATOR"/>
    <property type="match status" value="1"/>
</dbReference>
<proteinExistence type="predicted"/>
<dbReference type="InterPro" id="IPR042070">
    <property type="entry name" value="PucR_C-HTH_sf"/>
</dbReference>
<organism evidence="2 3">
    <name type="scientific">Blautia producta</name>
    <dbReference type="NCBI Taxonomy" id="33035"/>
    <lineage>
        <taxon>Bacteria</taxon>
        <taxon>Bacillati</taxon>
        <taxon>Bacillota</taxon>
        <taxon>Clostridia</taxon>
        <taxon>Lachnospirales</taxon>
        <taxon>Lachnospiraceae</taxon>
        <taxon>Blautia</taxon>
    </lineage>
</organism>
<gene>
    <name evidence="2" type="ORF">BLCOC_26360</name>
</gene>
<sequence length="483" mass="56356">MKLSMWILADWLKKYNPQINIKDGRRTLRNVRLLSENVKMESMDVYMGAMKNFVDGNSAQVICVQGHDMILLDTEDTDQIFNEILDAFDYYNGWSDRLREMIRNGSSLDDLLGSSYEIFGQKLIITDPGYLVIAHTNLEGGLPNKNLDAMKQTGIMPLKTIMAINNDPRIREKNPHSYIMDYGELGAPCFCRNLFSRNHHIGWVLVILEEHPATEGTKHLLDELGNIIEYWSDMHEDRLQLLSYTDIFQKILSGEEKDKRQQDTRLRSIGWYPEDEKQIYILNGVHTGANMQDFFHHKLERLADGCFTICWENKTALIVNRKIVLYRDFLLKLKDFMLQTKTYCGTSPEFTDILSLQEYFKMAEISAAYGDKTPGCINDFESCAVSYTIELIRNHAHVNISHPALSVLGRYDRKNHTELKKTLKEYLNCERNYVKTAARLYIHRNSLLYRLKRIEELTDIDLENEEIRLHLLLSYLIEERDVK</sequence>
<dbReference type="Proteomes" id="UP001325248">
    <property type="component" value="Chromosome"/>
</dbReference>
<dbReference type="Pfam" id="PF13556">
    <property type="entry name" value="HTH_30"/>
    <property type="match status" value="1"/>
</dbReference>
<evidence type="ECO:0000313" key="2">
    <source>
        <dbReference type="EMBL" id="WPX74280.1"/>
    </source>
</evidence>